<sequence>MRKFVISLLLIALHSLSPALVAFFAEGIAYASGCKPEFRAGAICPPGASLTHPFDATFLARLNQFSLYLPATILTGAILFVVWLVALMRNAIIASRHLR</sequence>
<evidence type="ECO:0000256" key="1">
    <source>
        <dbReference type="SAM" id="Phobius"/>
    </source>
</evidence>
<feature type="signal peptide" evidence="2">
    <location>
        <begin position="1"/>
        <end position="24"/>
    </location>
</feature>
<organism evidence="3 4">
    <name type="scientific">Neorhizobium galegae bv. officinalis</name>
    <dbReference type="NCBI Taxonomy" id="323656"/>
    <lineage>
        <taxon>Bacteria</taxon>
        <taxon>Pseudomonadati</taxon>
        <taxon>Pseudomonadota</taxon>
        <taxon>Alphaproteobacteria</taxon>
        <taxon>Hyphomicrobiales</taxon>
        <taxon>Rhizobiaceae</taxon>
        <taxon>Rhizobium/Agrobacterium group</taxon>
        <taxon>Neorhizobium</taxon>
    </lineage>
</organism>
<feature type="chain" id="PRO_5018229927" description="Transmembrane protein" evidence="2">
    <location>
        <begin position="25"/>
        <end position="99"/>
    </location>
</feature>
<dbReference type="AlphaFoldDB" id="A0A0T7FKU0"/>
<name>A0A0T7FKU0_NEOGA</name>
<keyword evidence="1" id="KW-1133">Transmembrane helix</keyword>
<evidence type="ECO:0000313" key="3">
    <source>
        <dbReference type="EMBL" id="CDZ35621.1"/>
    </source>
</evidence>
<dbReference type="RefSeq" id="WP_172745584.1">
    <property type="nucleotide sequence ID" value="NZ_CCRH01000007.1"/>
</dbReference>
<keyword evidence="2" id="KW-0732">Signal</keyword>
<reference evidence="3 4" key="1">
    <citation type="submission" date="2014-08" db="EMBL/GenBank/DDBJ databases">
        <authorList>
            <person name="Chen Y.-H."/>
        </authorList>
    </citation>
    <scope>NUCLEOTIDE SEQUENCE [LARGE SCALE GENOMIC DNA]</scope>
</reference>
<dbReference type="EMBL" id="CCRH01000007">
    <property type="protein sequence ID" value="CDZ35621.1"/>
    <property type="molecule type" value="Genomic_DNA"/>
</dbReference>
<feature type="transmembrane region" description="Helical" evidence="1">
    <location>
        <begin position="67"/>
        <end position="87"/>
    </location>
</feature>
<keyword evidence="1" id="KW-0472">Membrane</keyword>
<evidence type="ECO:0000313" key="4">
    <source>
        <dbReference type="Proteomes" id="UP000046176"/>
    </source>
</evidence>
<evidence type="ECO:0000256" key="2">
    <source>
        <dbReference type="SAM" id="SignalP"/>
    </source>
</evidence>
<protein>
    <recommendedName>
        <fullName evidence="5">Transmembrane protein</fullName>
    </recommendedName>
</protein>
<dbReference type="Proteomes" id="UP000046176">
    <property type="component" value="Unassembled WGS sequence"/>
</dbReference>
<proteinExistence type="predicted"/>
<keyword evidence="1" id="KW-0812">Transmembrane</keyword>
<accession>A0A0T7FKU0</accession>
<evidence type="ECO:0008006" key="5">
    <source>
        <dbReference type="Google" id="ProtNLM"/>
    </source>
</evidence>
<gene>
    <name evidence="3" type="ORF">NGAL_HAMBI1145_29370</name>
</gene>